<feature type="domain" description="AMP-dependent synthetase/ligase" evidence="2">
    <location>
        <begin position="7"/>
        <end position="358"/>
    </location>
</feature>
<feature type="domain" description="AMP-binding enzyme C-terminal" evidence="3">
    <location>
        <begin position="408"/>
        <end position="483"/>
    </location>
</feature>
<dbReference type="Gene3D" id="3.40.50.12780">
    <property type="entry name" value="N-terminal domain of ligase-like"/>
    <property type="match status" value="1"/>
</dbReference>
<dbReference type="PANTHER" id="PTHR43201">
    <property type="entry name" value="ACYL-COA SYNTHETASE"/>
    <property type="match status" value="1"/>
</dbReference>
<dbReference type="InterPro" id="IPR020845">
    <property type="entry name" value="AMP-binding_CS"/>
</dbReference>
<reference evidence="4" key="1">
    <citation type="journal article" date="2020" name="mSystems">
        <title>Genome- and Community-Level Interaction Insights into Carbon Utilization and Element Cycling Functions of Hydrothermarchaeota in Hydrothermal Sediment.</title>
        <authorList>
            <person name="Zhou Z."/>
            <person name="Liu Y."/>
            <person name="Xu W."/>
            <person name="Pan J."/>
            <person name="Luo Z.H."/>
            <person name="Li M."/>
        </authorList>
    </citation>
    <scope>NUCLEOTIDE SEQUENCE [LARGE SCALE GENOMIC DNA]</scope>
    <source>
        <strain evidence="4">SpSt-374</strain>
    </source>
</reference>
<dbReference type="Gene3D" id="3.30.300.30">
    <property type="match status" value="1"/>
</dbReference>
<dbReference type="Pfam" id="PF13193">
    <property type="entry name" value="AMP-binding_C"/>
    <property type="match status" value="1"/>
</dbReference>
<dbReference type="Pfam" id="PF00501">
    <property type="entry name" value="AMP-binding"/>
    <property type="match status" value="1"/>
</dbReference>
<dbReference type="InterPro" id="IPR045851">
    <property type="entry name" value="AMP-bd_C_sf"/>
</dbReference>
<protein>
    <submittedName>
        <fullName evidence="4">Long-chain fatty acid--CoA ligase</fullName>
    </submittedName>
</protein>
<comment type="caution">
    <text evidence="4">The sequence shown here is derived from an EMBL/GenBank/DDBJ whole genome shotgun (WGS) entry which is preliminary data.</text>
</comment>
<dbReference type="InterPro" id="IPR042099">
    <property type="entry name" value="ANL_N_sf"/>
</dbReference>
<dbReference type="InterPro" id="IPR000873">
    <property type="entry name" value="AMP-dep_synth/lig_dom"/>
</dbReference>
<dbReference type="SUPFAM" id="SSF56801">
    <property type="entry name" value="Acetyl-CoA synthetase-like"/>
    <property type="match status" value="1"/>
</dbReference>
<dbReference type="PROSITE" id="PS00455">
    <property type="entry name" value="AMP_BINDING"/>
    <property type="match status" value="1"/>
</dbReference>
<evidence type="ECO:0000256" key="1">
    <source>
        <dbReference type="ARBA" id="ARBA00006432"/>
    </source>
</evidence>
<dbReference type="AlphaFoldDB" id="A0A7C3ZKE0"/>
<evidence type="ECO:0000313" key="4">
    <source>
        <dbReference type="EMBL" id="HGG01045.1"/>
    </source>
</evidence>
<accession>A0A7C3ZKE0</accession>
<proteinExistence type="inferred from homology"/>
<comment type="similarity">
    <text evidence="1">Belongs to the ATP-dependent AMP-binding enzyme family.</text>
</comment>
<name>A0A7C3ZKE0_9CYAN</name>
<keyword evidence="4" id="KW-0436">Ligase</keyword>
<dbReference type="InterPro" id="IPR025110">
    <property type="entry name" value="AMP-bd_C"/>
</dbReference>
<dbReference type="EMBL" id="DSPX01000102">
    <property type="protein sequence ID" value="HGG01045.1"/>
    <property type="molecule type" value="Genomic_DNA"/>
</dbReference>
<sequence>MTIPLIQRAKNNETQIAIVSREGTFTYGDLLHSSAQIAAQLLHSTATLQEQRVAFLIPSGFEYVAVQWGIWRSGGIAVPLSVGYPRPELEYVIADSGASIIIAHPDFEAVLRPIAQERQLRFILTSDPLPEATELLPEIDITSRALILYTSGTTGKPKGVVTTHQNIQAQVTSLISAWEWTAADKILHVLPLHHIHGIINVLTCALWAGAQCHMLPKFDAQTVWQRLADGDLTLFMAVPTIYVKLIAAWEAANQAEQQKMTAGCGQIRLMVSGSAALPVQVLEKWQTISGHLLLERYGMTEIGMALSNPLHGERLAGYVGQPLPDVTVRLVDESGNLVEPGTPGEIQVKGPGVFLEYWQKPEATTKAFRDGWFCTGDVAVVENDSYRILGRQSVDIIKTGGYKVSALEIEEVLRNHRDIQDCAVVGVADAEWGSLVCAALVLQPGVNLSLEALRSWAKEQLAPYKVPKRILAVTELPRNAMGKVTKPAVAALFQDA</sequence>
<evidence type="ECO:0000259" key="3">
    <source>
        <dbReference type="Pfam" id="PF13193"/>
    </source>
</evidence>
<dbReference type="GO" id="GO:0006631">
    <property type="term" value="P:fatty acid metabolic process"/>
    <property type="evidence" value="ECO:0007669"/>
    <property type="project" value="TreeGrafter"/>
</dbReference>
<gene>
    <name evidence="4" type="ORF">ENR15_10450</name>
</gene>
<dbReference type="PANTHER" id="PTHR43201:SF8">
    <property type="entry name" value="ACYL-COA SYNTHETASE FAMILY MEMBER 3"/>
    <property type="match status" value="1"/>
</dbReference>
<evidence type="ECO:0000259" key="2">
    <source>
        <dbReference type="Pfam" id="PF00501"/>
    </source>
</evidence>
<dbReference type="CDD" id="cd05941">
    <property type="entry name" value="MCS"/>
    <property type="match status" value="1"/>
</dbReference>
<organism evidence="4">
    <name type="scientific">Planktothricoides sp. SpSt-374</name>
    <dbReference type="NCBI Taxonomy" id="2282167"/>
    <lineage>
        <taxon>Bacteria</taxon>
        <taxon>Bacillati</taxon>
        <taxon>Cyanobacteriota</taxon>
        <taxon>Cyanophyceae</taxon>
        <taxon>Oscillatoriophycideae</taxon>
        <taxon>Oscillatoriales</taxon>
        <taxon>Oscillatoriaceae</taxon>
        <taxon>Planktothricoides</taxon>
    </lineage>
</organism>
<dbReference type="GO" id="GO:0031956">
    <property type="term" value="F:medium-chain fatty acid-CoA ligase activity"/>
    <property type="evidence" value="ECO:0007669"/>
    <property type="project" value="TreeGrafter"/>
</dbReference>